<gene>
    <name evidence="1" type="ORF">D3878_04660</name>
</gene>
<dbReference type="EMBL" id="QYUQ01000002">
    <property type="protein sequence ID" value="RJG00966.1"/>
    <property type="molecule type" value="Genomic_DNA"/>
</dbReference>
<keyword evidence="2" id="KW-1185">Reference proteome</keyword>
<evidence type="ECO:0000313" key="1">
    <source>
        <dbReference type="EMBL" id="RJG00966.1"/>
    </source>
</evidence>
<protein>
    <submittedName>
        <fullName evidence="1">Uncharacterized protein</fullName>
    </submittedName>
</protein>
<dbReference type="AlphaFoldDB" id="A0A3A3GFC7"/>
<accession>A0A3A3GFC7</accession>
<reference evidence="2" key="1">
    <citation type="submission" date="2018-09" db="EMBL/GenBank/DDBJ databases">
        <authorList>
            <person name="Zhu H."/>
        </authorList>
    </citation>
    <scope>NUCLEOTIDE SEQUENCE [LARGE SCALE GENOMIC DNA]</scope>
    <source>
        <strain evidence="2">K1S02-23</strain>
    </source>
</reference>
<name>A0A3A3GFC7_9BURK</name>
<evidence type="ECO:0000313" key="2">
    <source>
        <dbReference type="Proteomes" id="UP000266327"/>
    </source>
</evidence>
<organism evidence="1 2">
    <name type="scientific">Noviherbaspirillum sedimenti</name>
    <dbReference type="NCBI Taxonomy" id="2320865"/>
    <lineage>
        <taxon>Bacteria</taxon>
        <taxon>Pseudomonadati</taxon>
        <taxon>Pseudomonadota</taxon>
        <taxon>Betaproteobacteria</taxon>
        <taxon>Burkholderiales</taxon>
        <taxon>Oxalobacteraceae</taxon>
        <taxon>Noviherbaspirillum</taxon>
    </lineage>
</organism>
<dbReference type="Proteomes" id="UP000266327">
    <property type="component" value="Unassembled WGS sequence"/>
</dbReference>
<comment type="caution">
    <text evidence="1">The sequence shown here is derived from an EMBL/GenBank/DDBJ whole genome shotgun (WGS) entry which is preliminary data.</text>
</comment>
<dbReference type="OrthoDB" id="8719744at2"/>
<dbReference type="RefSeq" id="WP_119784419.1">
    <property type="nucleotide sequence ID" value="NZ_QYUQ01000002.1"/>
</dbReference>
<sequence length="104" mass="11776">MSKLKIKSKNKFCFASEFEAARLMGGFSVESTAKICCRDSRTIRDWLSGAKPCPAWALRLIVLESRYMDALYRLQTPRAYESMHLARGMAANQQVNKAAIRLIS</sequence>
<proteinExistence type="predicted"/>